<dbReference type="GO" id="GO:0004375">
    <property type="term" value="F:glycine dehydrogenase (decarboxylating) activity"/>
    <property type="evidence" value="ECO:0007669"/>
    <property type="project" value="UniProtKB-EC"/>
</dbReference>
<comment type="caution">
    <text evidence="6">The sequence shown here is derived from an EMBL/GenBank/DDBJ whole genome shotgun (WGS) entry which is preliminary data.</text>
</comment>
<dbReference type="RefSeq" id="WP_184526686.1">
    <property type="nucleotide sequence ID" value="NZ_JACHGK010000009.1"/>
</dbReference>
<sequence>MTNTYRYLPDTEQDKKEMLDFLGMSSVEELFEDIPADLRLKGELAIPEADSEPVLMKKMSKLAARNVNATEYPSFLGAGTYDHYIPSVVDHMISRSEFYTAYTPYQPEISQGELQAIFEFQTMVSELTGMEAANSSMYDGYTSLAEAASLAVASTKRAKVVVSKAVHPESRAILNTVARGHGYSVEEASLAADVTDLEQLKSQVGKDTAAVIVQYPNFFGSIEDLREIKAVAAENGALFIVSANPLALALLQTPGKLGADIVVGDMQPLGISMSFGGPHCGYFAVNQKYLRKIPGRIVGQTQDDQGKRGFVLTLQAREQHIRREKATSNICSNQALNALASSICMSALGKNGIREMAQQNIEKADYMAKLLQSKGFNVLNKSAFFNEFVVELPRSVKEVNAKLLEAGFISGYDLGIDYGFDNQMLIAVTEQRSKEEIDKFVEALEAVVNG</sequence>
<dbReference type="InterPro" id="IPR015422">
    <property type="entry name" value="PyrdxlP-dep_Trfase_small"/>
</dbReference>
<feature type="domain" description="Glycine cleavage system P-protein N-terminal" evidence="5">
    <location>
        <begin position="6"/>
        <end position="443"/>
    </location>
</feature>
<dbReference type="NCBIfam" id="NF001696">
    <property type="entry name" value="PRK00451.1"/>
    <property type="match status" value="1"/>
</dbReference>
<evidence type="ECO:0000256" key="4">
    <source>
        <dbReference type="HAMAP-Rule" id="MF_00712"/>
    </source>
</evidence>
<dbReference type="InterPro" id="IPR023010">
    <property type="entry name" value="GcvPA"/>
</dbReference>
<dbReference type="Proteomes" id="UP000531594">
    <property type="component" value="Unassembled WGS sequence"/>
</dbReference>
<comment type="function">
    <text evidence="1 4">The glycine cleavage system catalyzes the degradation of glycine. The P protein binds the alpha-amino group of glycine through its pyridoxal phosphate cofactor; CO(2) is released and the remaining methylamine moiety is then transferred to the lipoamide cofactor of the H protein.</text>
</comment>
<reference evidence="6 7" key="1">
    <citation type="submission" date="2020-08" db="EMBL/GenBank/DDBJ databases">
        <title>Genomic Encyclopedia of Type Strains, Phase IV (KMG-IV): sequencing the most valuable type-strain genomes for metagenomic binning, comparative biology and taxonomic classification.</title>
        <authorList>
            <person name="Goeker M."/>
        </authorList>
    </citation>
    <scope>NUCLEOTIDE SEQUENCE [LARGE SCALE GENOMIC DNA]</scope>
    <source>
        <strain evidence="6 7">DSM 5391</strain>
    </source>
</reference>
<comment type="subunit">
    <text evidence="4">The glycine cleavage system is composed of four proteins: P, T, L and H. In this organism, the P 'protein' is a heterodimer of two subunits.</text>
</comment>
<dbReference type="PANTHER" id="PTHR42806:SF1">
    <property type="entry name" value="GLYCINE DEHYDROGENASE (DECARBOXYLATING)"/>
    <property type="match status" value="1"/>
</dbReference>
<gene>
    <name evidence="4" type="primary">gcvPA</name>
    <name evidence="6" type="ORF">HNR53_002692</name>
</gene>
<dbReference type="AlphaFoldDB" id="A0A7X0HUB3"/>
<dbReference type="GO" id="GO:0009116">
    <property type="term" value="P:nucleoside metabolic process"/>
    <property type="evidence" value="ECO:0007669"/>
    <property type="project" value="InterPro"/>
</dbReference>
<accession>A0A7X0HUB3</accession>
<dbReference type="Pfam" id="PF02347">
    <property type="entry name" value="GDC-P"/>
    <property type="match status" value="1"/>
</dbReference>
<evidence type="ECO:0000259" key="5">
    <source>
        <dbReference type="Pfam" id="PF02347"/>
    </source>
</evidence>
<comment type="catalytic activity">
    <reaction evidence="3 4">
        <text>N(6)-[(R)-lipoyl]-L-lysyl-[glycine-cleavage complex H protein] + glycine + H(+) = N(6)-[(R)-S(8)-aminomethyldihydrolipoyl]-L-lysyl-[glycine-cleavage complex H protein] + CO2</text>
        <dbReference type="Rhea" id="RHEA:24304"/>
        <dbReference type="Rhea" id="RHEA-COMP:10494"/>
        <dbReference type="Rhea" id="RHEA-COMP:10495"/>
        <dbReference type="ChEBI" id="CHEBI:15378"/>
        <dbReference type="ChEBI" id="CHEBI:16526"/>
        <dbReference type="ChEBI" id="CHEBI:57305"/>
        <dbReference type="ChEBI" id="CHEBI:83099"/>
        <dbReference type="ChEBI" id="CHEBI:83143"/>
        <dbReference type="EC" id="1.4.4.2"/>
    </reaction>
</comment>
<dbReference type="PANTHER" id="PTHR42806">
    <property type="entry name" value="GLYCINE CLEAVAGE SYSTEM P-PROTEIN"/>
    <property type="match status" value="1"/>
</dbReference>
<dbReference type="Gene3D" id="3.40.640.10">
    <property type="entry name" value="Type I PLP-dependent aspartate aminotransferase-like (Major domain)"/>
    <property type="match status" value="1"/>
</dbReference>
<dbReference type="HAMAP" id="MF_00712">
    <property type="entry name" value="GcvPA"/>
    <property type="match status" value="1"/>
</dbReference>
<dbReference type="CDD" id="cd00613">
    <property type="entry name" value="GDC-P"/>
    <property type="match status" value="1"/>
</dbReference>
<dbReference type="EMBL" id="JACHGK010000009">
    <property type="protein sequence ID" value="MBB6446042.1"/>
    <property type="molecule type" value="Genomic_DNA"/>
</dbReference>
<evidence type="ECO:0000313" key="6">
    <source>
        <dbReference type="EMBL" id="MBB6446042.1"/>
    </source>
</evidence>
<comment type="similarity">
    <text evidence="4">Belongs to the GcvP family. N-terminal subunit subfamily.</text>
</comment>
<evidence type="ECO:0000313" key="7">
    <source>
        <dbReference type="Proteomes" id="UP000531594"/>
    </source>
</evidence>
<dbReference type="PIRSF" id="PIRSF006815">
    <property type="entry name" value="GcvPA"/>
    <property type="match status" value="1"/>
</dbReference>
<evidence type="ECO:0000256" key="2">
    <source>
        <dbReference type="ARBA" id="ARBA00023002"/>
    </source>
</evidence>
<dbReference type="InterPro" id="IPR015424">
    <property type="entry name" value="PyrdxlP-dep_Trfase"/>
</dbReference>
<dbReference type="InterPro" id="IPR020581">
    <property type="entry name" value="GDC_P"/>
</dbReference>
<name>A0A7X0HUB3_9BACI</name>
<dbReference type="SUPFAM" id="SSF53383">
    <property type="entry name" value="PLP-dependent transferases"/>
    <property type="match status" value="1"/>
</dbReference>
<proteinExistence type="inferred from homology"/>
<evidence type="ECO:0000256" key="3">
    <source>
        <dbReference type="ARBA" id="ARBA00049026"/>
    </source>
</evidence>
<dbReference type="Gene3D" id="3.90.1150.10">
    <property type="entry name" value="Aspartate Aminotransferase, domain 1"/>
    <property type="match status" value="1"/>
</dbReference>
<keyword evidence="7" id="KW-1185">Reference proteome</keyword>
<dbReference type="EC" id="1.4.4.2" evidence="4"/>
<organism evidence="6 7">
    <name type="scientific">Bacillus benzoevorans</name>
    <dbReference type="NCBI Taxonomy" id="1456"/>
    <lineage>
        <taxon>Bacteria</taxon>
        <taxon>Bacillati</taxon>
        <taxon>Bacillota</taxon>
        <taxon>Bacilli</taxon>
        <taxon>Bacillales</taxon>
        <taxon>Bacillaceae</taxon>
        <taxon>Bacillus</taxon>
    </lineage>
</organism>
<dbReference type="GO" id="GO:0019464">
    <property type="term" value="P:glycine decarboxylation via glycine cleavage system"/>
    <property type="evidence" value="ECO:0007669"/>
    <property type="project" value="UniProtKB-UniRule"/>
</dbReference>
<protein>
    <recommendedName>
        <fullName evidence="4">Probable glycine dehydrogenase (decarboxylating) subunit 1</fullName>
        <ecNumber evidence="4">1.4.4.2</ecNumber>
    </recommendedName>
    <alternativeName>
        <fullName evidence="4">Glycine cleavage system P-protein subunit 1</fullName>
    </alternativeName>
    <alternativeName>
        <fullName evidence="4">Glycine decarboxylase subunit 1</fullName>
    </alternativeName>
    <alternativeName>
        <fullName evidence="4">Glycine dehydrogenase (aminomethyl-transferring) subunit 1</fullName>
    </alternativeName>
</protein>
<dbReference type="InterPro" id="IPR015421">
    <property type="entry name" value="PyrdxlP-dep_Trfase_major"/>
</dbReference>
<keyword evidence="2 4" id="KW-0560">Oxidoreductase</keyword>
<evidence type="ECO:0000256" key="1">
    <source>
        <dbReference type="ARBA" id="ARBA00003788"/>
    </source>
</evidence>
<dbReference type="InterPro" id="IPR049315">
    <property type="entry name" value="GDC-P_N"/>
</dbReference>